<proteinExistence type="predicted"/>
<keyword evidence="3" id="KW-1185">Reference proteome</keyword>
<dbReference type="InterPro" id="IPR036397">
    <property type="entry name" value="RNaseH_sf"/>
</dbReference>
<organism evidence="2 3">
    <name type="scientific">Platanthera zijinensis</name>
    <dbReference type="NCBI Taxonomy" id="2320716"/>
    <lineage>
        <taxon>Eukaryota</taxon>
        <taxon>Viridiplantae</taxon>
        <taxon>Streptophyta</taxon>
        <taxon>Embryophyta</taxon>
        <taxon>Tracheophyta</taxon>
        <taxon>Spermatophyta</taxon>
        <taxon>Magnoliopsida</taxon>
        <taxon>Liliopsida</taxon>
        <taxon>Asparagales</taxon>
        <taxon>Orchidaceae</taxon>
        <taxon>Orchidoideae</taxon>
        <taxon>Orchideae</taxon>
        <taxon>Orchidinae</taxon>
        <taxon>Platanthera</taxon>
    </lineage>
</organism>
<dbReference type="InterPro" id="IPR039537">
    <property type="entry name" value="Retrotran_Ty1/copia-like"/>
</dbReference>
<accession>A0AAP0B335</accession>
<sequence length="136" mass="15310">MKLKCLRSDNDCEYCDKDFKELCELNGIKREFTVPRTPQQNGVAERMNITIIECARSMRIHSGLPKQFWAEAVNTAVFLINRGPSVPLDEGLPEEVWSGKKVNISLLKVFGCTSYVHTDAGARTKLDAKAIKCTFI</sequence>
<reference evidence="2 3" key="1">
    <citation type="journal article" date="2022" name="Nat. Plants">
        <title>Genomes of leafy and leafless Platanthera orchids illuminate the evolution of mycoheterotrophy.</title>
        <authorList>
            <person name="Li M.H."/>
            <person name="Liu K.W."/>
            <person name="Li Z."/>
            <person name="Lu H.C."/>
            <person name="Ye Q.L."/>
            <person name="Zhang D."/>
            <person name="Wang J.Y."/>
            <person name="Li Y.F."/>
            <person name="Zhong Z.M."/>
            <person name="Liu X."/>
            <person name="Yu X."/>
            <person name="Liu D.K."/>
            <person name="Tu X.D."/>
            <person name="Liu B."/>
            <person name="Hao Y."/>
            <person name="Liao X.Y."/>
            <person name="Jiang Y.T."/>
            <person name="Sun W.H."/>
            <person name="Chen J."/>
            <person name="Chen Y.Q."/>
            <person name="Ai Y."/>
            <person name="Zhai J.W."/>
            <person name="Wu S.S."/>
            <person name="Zhou Z."/>
            <person name="Hsiao Y.Y."/>
            <person name="Wu W.L."/>
            <person name="Chen Y.Y."/>
            <person name="Lin Y.F."/>
            <person name="Hsu J.L."/>
            <person name="Li C.Y."/>
            <person name="Wang Z.W."/>
            <person name="Zhao X."/>
            <person name="Zhong W.Y."/>
            <person name="Ma X.K."/>
            <person name="Ma L."/>
            <person name="Huang J."/>
            <person name="Chen G.Z."/>
            <person name="Huang M.Z."/>
            <person name="Huang L."/>
            <person name="Peng D.H."/>
            <person name="Luo Y.B."/>
            <person name="Zou S.Q."/>
            <person name="Chen S.P."/>
            <person name="Lan S."/>
            <person name="Tsai W.C."/>
            <person name="Van de Peer Y."/>
            <person name="Liu Z.J."/>
        </authorList>
    </citation>
    <scope>NUCLEOTIDE SEQUENCE [LARGE SCALE GENOMIC DNA]</scope>
    <source>
        <strain evidence="2">Lor287</strain>
    </source>
</reference>
<gene>
    <name evidence="2" type="ORF">KSP39_PZI018103</name>
</gene>
<dbReference type="InterPro" id="IPR001584">
    <property type="entry name" value="Integrase_cat-core"/>
</dbReference>
<dbReference type="Proteomes" id="UP001418222">
    <property type="component" value="Unassembled WGS sequence"/>
</dbReference>
<dbReference type="PANTHER" id="PTHR42648:SF28">
    <property type="entry name" value="TRANSPOSON-ENCODED PROTEIN WITH RIBONUCLEASE H-LIKE AND RETROVIRUS ZINC FINGER-LIKE DOMAINS"/>
    <property type="match status" value="1"/>
</dbReference>
<dbReference type="SUPFAM" id="SSF53098">
    <property type="entry name" value="Ribonuclease H-like"/>
    <property type="match status" value="1"/>
</dbReference>
<dbReference type="AlphaFoldDB" id="A0AAP0B335"/>
<evidence type="ECO:0000259" key="1">
    <source>
        <dbReference type="PROSITE" id="PS50994"/>
    </source>
</evidence>
<protein>
    <recommendedName>
        <fullName evidence="1">Integrase catalytic domain-containing protein</fullName>
    </recommendedName>
</protein>
<dbReference type="GO" id="GO:0003676">
    <property type="term" value="F:nucleic acid binding"/>
    <property type="evidence" value="ECO:0007669"/>
    <property type="project" value="InterPro"/>
</dbReference>
<feature type="domain" description="Integrase catalytic" evidence="1">
    <location>
        <begin position="1"/>
        <end position="101"/>
    </location>
</feature>
<comment type="caution">
    <text evidence="2">The sequence shown here is derived from an EMBL/GenBank/DDBJ whole genome shotgun (WGS) entry which is preliminary data.</text>
</comment>
<dbReference type="PANTHER" id="PTHR42648">
    <property type="entry name" value="TRANSPOSASE, PUTATIVE-RELATED"/>
    <property type="match status" value="1"/>
</dbReference>
<dbReference type="PROSITE" id="PS50994">
    <property type="entry name" value="INTEGRASE"/>
    <property type="match status" value="1"/>
</dbReference>
<name>A0AAP0B335_9ASPA</name>
<dbReference type="Gene3D" id="3.30.420.10">
    <property type="entry name" value="Ribonuclease H-like superfamily/Ribonuclease H"/>
    <property type="match status" value="1"/>
</dbReference>
<evidence type="ECO:0000313" key="3">
    <source>
        <dbReference type="Proteomes" id="UP001418222"/>
    </source>
</evidence>
<dbReference type="InterPro" id="IPR012337">
    <property type="entry name" value="RNaseH-like_sf"/>
</dbReference>
<evidence type="ECO:0000313" key="2">
    <source>
        <dbReference type="EMBL" id="KAK8926036.1"/>
    </source>
</evidence>
<dbReference type="EMBL" id="JBBWWQ010000016">
    <property type="protein sequence ID" value="KAK8926036.1"/>
    <property type="molecule type" value="Genomic_DNA"/>
</dbReference>
<dbReference type="GO" id="GO:0015074">
    <property type="term" value="P:DNA integration"/>
    <property type="evidence" value="ECO:0007669"/>
    <property type="project" value="InterPro"/>
</dbReference>